<dbReference type="Proteomes" id="UP000789702">
    <property type="component" value="Unassembled WGS sequence"/>
</dbReference>
<organism evidence="1 2">
    <name type="scientific">Dentiscutata heterogama</name>
    <dbReference type="NCBI Taxonomy" id="1316150"/>
    <lineage>
        <taxon>Eukaryota</taxon>
        <taxon>Fungi</taxon>
        <taxon>Fungi incertae sedis</taxon>
        <taxon>Mucoromycota</taxon>
        <taxon>Glomeromycotina</taxon>
        <taxon>Glomeromycetes</taxon>
        <taxon>Diversisporales</taxon>
        <taxon>Gigasporaceae</taxon>
        <taxon>Dentiscutata</taxon>
    </lineage>
</organism>
<name>A0ACA9N5Q9_9GLOM</name>
<comment type="caution">
    <text evidence="1">The sequence shown here is derived from an EMBL/GenBank/DDBJ whole genome shotgun (WGS) entry which is preliminary data.</text>
</comment>
<evidence type="ECO:0000313" key="2">
    <source>
        <dbReference type="Proteomes" id="UP000789702"/>
    </source>
</evidence>
<sequence length="581" mass="66725">MEDSIASPDNTIASTSTHSDTEAEIVSNTYRTKDHWVPSTKNEGQKVWRCFHCKEKTFSINTSRLHLKTHTLSCSYSPLSEGEIFQQITKVEMDKSIIDLVVRTGISFSILDNPLFHKMARNLRYVINSYKVPHSTTISRHLIGDHSTVHKCYYNVVTGSWISDDWKIVNVVLSFKKSGQIAVDILSVIEGTLEEYFIKNKIFALTMDNTTTNKAVSRLLQNKLPNKELISIGCMCHILNLIVQEGLKEISSLREKIHKVMKYLANPLASGRLGVLESYCQISGLKFLQPILEIDTRWNSTLAMFKRYIHLHPAIHKMCLKKSLMPDCLDNEDLITLKSFCQLLKLFESATLVLSKEHSNSISDAIMVILEISQHTNKANMIKIKKKFNKYWNIIIDHVIIAHVLDPRYKLEHLKATLIEVGRYRENEAEQILPAETTKTTETAEIVEINDDYPISNNFLFPRRRISKKRKYEHTNTTEAELELYEKEPLEEFISDKRKENNGILFWESLSKKFLVLSKMARDYLSVKPSSVSSERSFSRAGFTITNDRATIGEKTVSSTILMHSWLVESQNEFSPLKNLP</sequence>
<reference evidence="1" key="1">
    <citation type="submission" date="2021-06" db="EMBL/GenBank/DDBJ databases">
        <authorList>
            <person name="Kallberg Y."/>
            <person name="Tangrot J."/>
            <person name="Rosling A."/>
        </authorList>
    </citation>
    <scope>NUCLEOTIDE SEQUENCE</scope>
    <source>
        <strain evidence="1">IL203A</strain>
    </source>
</reference>
<evidence type="ECO:0000313" key="1">
    <source>
        <dbReference type="EMBL" id="CAG8625778.1"/>
    </source>
</evidence>
<protein>
    <submittedName>
        <fullName evidence="1">6882_t:CDS:1</fullName>
    </submittedName>
</protein>
<accession>A0ACA9N5Q9</accession>
<dbReference type="EMBL" id="CAJVPU010012696">
    <property type="protein sequence ID" value="CAG8625778.1"/>
    <property type="molecule type" value="Genomic_DNA"/>
</dbReference>
<gene>
    <name evidence="1" type="ORF">DHETER_LOCUS8203</name>
</gene>
<keyword evidence="2" id="KW-1185">Reference proteome</keyword>
<proteinExistence type="predicted"/>